<proteinExistence type="predicted"/>
<keyword evidence="1" id="KW-1133">Transmembrane helix</keyword>
<reference evidence="2" key="1">
    <citation type="journal article" date="2015" name="Genome Biol. Evol.">
        <title>Organellar Genomes of White Spruce (Picea glauca): Assembly and Annotation.</title>
        <authorList>
            <person name="Jackman S.D."/>
            <person name="Warren R.L."/>
            <person name="Gibb E.A."/>
            <person name="Vandervalk B.P."/>
            <person name="Mohamadi H."/>
            <person name="Chu J."/>
            <person name="Raymond A."/>
            <person name="Pleasance S."/>
            <person name="Coope R."/>
            <person name="Wildung M.R."/>
            <person name="Ritland C.E."/>
            <person name="Bousquet J."/>
            <person name="Jones S.J."/>
            <person name="Bohlmann J."/>
            <person name="Birol I."/>
        </authorList>
    </citation>
    <scope>NUCLEOTIDE SEQUENCE [LARGE SCALE GENOMIC DNA]</scope>
    <source>
        <tissue evidence="2">Flushing bud</tissue>
    </source>
</reference>
<gene>
    <name evidence="2" type="ORF">ABT39_MTgene818</name>
</gene>
<sequence length="142" mass="15603">MGNARLIDNNILLYLCGKWSRKLASDATSAGREHVVCIRSCLKRISAFHSLPIEISHYCFCFFFSLPFVAGGVDWHEPLLISFGLISGLILYGVYPLIGSVLSEYSPACEARIGADLHAPGISIYLSRCRSEASYQPIGAYP</sequence>
<protein>
    <submittedName>
        <fullName evidence="2">Uncharacterized protein</fullName>
    </submittedName>
</protein>
<feature type="transmembrane region" description="Helical" evidence="1">
    <location>
        <begin position="79"/>
        <end position="98"/>
    </location>
</feature>
<evidence type="ECO:0000256" key="1">
    <source>
        <dbReference type="SAM" id="Phobius"/>
    </source>
</evidence>
<name>A0A101M4Y5_PICGL</name>
<organism evidence="2">
    <name type="scientific">Picea glauca</name>
    <name type="common">White spruce</name>
    <name type="synonym">Pinus glauca</name>
    <dbReference type="NCBI Taxonomy" id="3330"/>
    <lineage>
        <taxon>Eukaryota</taxon>
        <taxon>Viridiplantae</taxon>
        <taxon>Streptophyta</taxon>
        <taxon>Embryophyta</taxon>
        <taxon>Tracheophyta</taxon>
        <taxon>Spermatophyta</taxon>
        <taxon>Pinopsida</taxon>
        <taxon>Pinidae</taxon>
        <taxon>Conifers I</taxon>
        <taxon>Pinales</taxon>
        <taxon>Pinaceae</taxon>
        <taxon>Picea</taxon>
    </lineage>
</organism>
<keyword evidence="1" id="KW-0812">Transmembrane</keyword>
<keyword evidence="1" id="KW-0472">Membrane</keyword>
<feature type="transmembrane region" description="Helical" evidence="1">
    <location>
        <begin position="55"/>
        <end position="73"/>
    </location>
</feature>
<keyword evidence="2" id="KW-0496">Mitochondrion</keyword>
<accession>A0A101M4Y5</accession>
<dbReference type="AlphaFoldDB" id="A0A101M4Y5"/>
<geneLocation type="mitochondrion" evidence="2"/>
<dbReference type="EMBL" id="LKAM01000001">
    <property type="protein sequence ID" value="KUM50972.1"/>
    <property type="molecule type" value="Genomic_DNA"/>
</dbReference>
<comment type="caution">
    <text evidence="2">The sequence shown here is derived from an EMBL/GenBank/DDBJ whole genome shotgun (WGS) entry which is preliminary data.</text>
</comment>
<evidence type="ECO:0000313" key="2">
    <source>
        <dbReference type="EMBL" id="KUM50972.1"/>
    </source>
</evidence>